<organism evidence="3">
    <name type="scientific">freshwater metagenome</name>
    <dbReference type="NCBI Taxonomy" id="449393"/>
    <lineage>
        <taxon>unclassified sequences</taxon>
        <taxon>metagenomes</taxon>
        <taxon>ecological metagenomes</taxon>
    </lineage>
</organism>
<dbReference type="CDD" id="cd06577">
    <property type="entry name" value="PASTA_pknB"/>
    <property type="match status" value="1"/>
</dbReference>
<dbReference type="AlphaFoldDB" id="A0A6J6KVC7"/>
<dbReference type="PROSITE" id="PS51178">
    <property type="entry name" value="PASTA"/>
    <property type="match status" value="1"/>
</dbReference>
<feature type="domain" description="LTD" evidence="2">
    <location>
        <begin position="99"/>
        <end position="259"/>
    </location>
</feature>
<proteinExistence type="predicted"/>
<dbReference type="EMBL" id="CAEZWD010000102">
    <property type="protein sequence ID" value="CAB4653452.1"/>
    <property type="molecule type" value="Genomic_DNA"/>
</dbReference>
<dbReference type="Gene3D" id="3.30.10.20">
    <property type="match status" value="1"/>
</dbReference>
<dbReference type="InterPro" id="IPR005543">
    <property type="entry name" value="PASTA_dom"/>
</dbReference>
<dbReference type="PROSITE" id="PS51841">
    <property type="entry name" value="LTD"/>
    <property type="match status" value="1"/>
</dbReference>
<dbReference type="InterPro" id="IPR001322">
    <property type="entry name" value="Lamin_tail_dom"/>
</dbReference>
<feature type="domain" description="PASTA" evidence="1">
    <location>
        <begin position="359"/>
        <end position="426"/>
    </location>
</feature>
<dbReference type="SUPFAM" id="SSF74853">
    <property type="entry name" value="Lamin A/C globular tail domain"/>
    <property type="match status" value="1"/>
</dbReference>
<reference evidence="3" key="1">
    <citation type="submission" date="2020-05" db="EMBL/GenBank/DDBJ databases">
        <authorList>
            <person name="Chiriac C."/>
            <person name="Salcher M."/>
            <person name="Ghai R."/>
            <person name="Kavagutti S V."/>
        </authorList>
    </citation>
    <scope>NUCLEOTIDE SEQUENCE</scope>
</reference>
<evidence type="ECO:0000313" key="3">
    <source>
        <dbReference type="EMBL" id="CAB4653452.1"/>
    </source>
</evidence>
<dbReference type="Pfam" id="PF03793">
    <property type="entry name" value="PASTA"/>
    <property type="match status" value="1"/>
</dbReference>
<accession>A0A6J6KVC7</accession>
<gene>
    <name evidence="3" type="ORF">UFOPK2171_00775</name>
</gene>
<sequence>MPEEITIVQLRSISDSTNGWGGGARPLRSVYKLNNATGAFDIDVQAEQIKAGWSLWWPLAAEWAHNKEYLDLMNDARARGVGLWNPNLCVASPGGVPSMWFNQNAPAIDGNAEPAFGEYVILKNETSAAMDLTNWSLRNNSLNFFWSIPLSWMQGQNKFASMVLQPGEHRIVYLDNPDNYPLSASEYRYFNWGHSPGAQLTNGSISASFSPNYAHGEGLYLQDPNGNIRNSMINPCTSAAMCETPAWVTEIISSTRAGQIIPIPVALNKVRNDKRDIYNPVISIASGALAAATKTALSTAGFTAADGNTYDSAFAAGTALAVTDAGTYNGTNSVVGQRRAIADLAGTTRTTLYVHAASGSNVMPDLDGLTEADARAAITNAGFRVGTVATEAATGAAVVGAVKVDSQSVVPGRTTVGQTVNFTVYSVPV</sequence>
<name>A0A6J6KVC7_9ZZZZ</name>
<evidence type="ECO:0000259" key="2">
    <source>
        <dbReference type="PROSITE" id="PS51841"/>
    </source>
</evidence>
<evidence type="ECO:0000259" key="1">
    <source>
        <dbReference type="PROSITE" id="PS51178"/>
    </source>
</evidence>
<dbReference type="InterPro" id="IPR036415">
    <property type="entry name" value="Lamin_tail_dom_sf"/>
</dbReference>
<protein>
    <submittedName>
        <fullName evidence="3">Unannotated protein</fullName>
    </submittedName>
</protein>